<dbReference type="PANTHER" id="PTHR30511:SF0">
    <property type="entry name" value="ALANINE RACEMASE, CATABOLIC-RELATED"/>
    <property type="match status" value="1"/>
</dbReference>
<protein>
    <recommendedName>
        <fullName evidence="4">Alanine racemase</fullName>
        <ecNumber evidence="4">5.1.1.1</ecNumber>
    </recommendedName>
</protein>
<feature type="binding site" evidence="4">
    <location>
        <position position="147"/>
    </location>
    <ligand>
        <name>substrate</name>
    </ligand>
</feature>
<accession>A0ABS7NPS9</accession>
<comment type="similarity">
    <text evidence="4">Belongs to the alanine racemase family.</text>
</comment>
<dbReference type="GO" id="GO:0008784">
    <property type="term" value="F:alanine racemase activity"/>
    <property type="evidence" value="ECO:0007669"/>
    <property type="project" value="UniProtKB-EC"/>
</dbReference>
<keyword evidence="3 4" id="KW-0413">Isomerase</keyword>
<dbReference type="Gene3D" id="3.20.20.10">
    <property type="entry name" value="Alanine racemase"/>
    <property type="match status" value="1"/>
</dbReference>
<dbReference type="NCBIfam" id="TIGR00492">
    <property type="entry name" value="alr"/>
    <property type="match status" value="1"/>
</dbReference>
<dbReference type="Pfam" id="PF01168">
    <property type="entry name" value="Ala_racemase_N"/>
    <property type="match status" value="1"/>
</dbReference>
<sequence length="387" mass="40211">MTAVSTATPTAGTTARPQAEAVIDLDSVAHNVRVLAARAGAAGVMAVVKADGYNHGAVPVARAALEAGATELGVATVREGLALRAAGVDAPVLCWLHAPGADFRAAIEAGVEIGVSTPRQIAAVAEAARTAGRRATVSVKFDTGMNRGGLAPDVVDEALDLLAHERGVLDVRGAFSHLVAADDPEDPVTDLQKRRFDAAVDAMTRAGVAPRVRHLANSAATLLRPDLAYDLVRPGIAVYGLSPAPDLGSFDLRPVMTLRATVVLLKNVPAGGGVGYGHQWIAPRDTVVALVPLGYADGVVRGLTGRYEVAVRGRRHPAVGRVSMDQVVIDVGPDGDVEVGDDAYFFGPGDHDEPSAQDWAELLDTINYEVVTGVRGRVERTYRGGAA</sequence>
<dbReference type="EMBL" id="JABUKG010000002">
    <property type="protein sequence ID" value="MBY6319643.1"/>
    <property type="molecule type" value="Genomic_DNA"/>
</dbReference>
<evidence type="ECO:0000259" key="5">
    <source>
        <dbReference type="SMART" id="SM01005"/>
    </source>
</evidence>
<dbReference type="InterPro" id="IPR029066">
    <property type="entry name" value="PLP-binding_barrel"/>
</dbReference>
<dbReference type="Proteomes" id="UP001520140">
    <property type="component" value="Unassembled WGS sequence"/>
</dbReference>
<dbReference type="Gene3D" id="2.40.37.10">
    <property type="entry name" value="Lyase, Ornithine Decarboxylase, Chain A, domain 1"/>
    <property type="match status" value="1"/>
</dbReference>
<dbReference type="InterPro" id="IPR000821">
    <property type="entry name" value="Ala_racemase"/>
</dbReference>
<keyword evidence="7" id="KW-1185">Reference proteome</keyword>
<dbReference type="EC" id="5.1.1.1" evidence="4"/>
<evidence type="ECO:0000313" key="7">
    <source>
        <dbReference type="Proteomes" id="UP001520140"/>
    </source>
</evidence>
<dbReference type="InterPro" id="IPR011079">
    <property type="entry name" value="Ala_racemase_C"/>
</dbReference>
<evidence type="ECO:0000256" key="4">
    <source>
        <dbReference type="HAMAP-Rule" id="MF_01201"/>
    </source>
</evidence>
<evidence type="ECO:0000256" key="2">
    <source>
        <dbReference type="ARBA" id="ARBA00022898"/>
    </source>
</evidence>
<comment type="caution">
    <text evidence="6">The sequence shown here is derived from an EMBL/GenBank/DDBJ whole genome shotgun (WGS) entry which is preliminary data.</text>
</comment>
<feature type="active site" description="Proton acceptor; specific for L-alanine" evidence="4">
    <location>
        <position position="276"/>
    </location>
</feature>
<dbReference type="SUPFAM" id="SSF50621">
    <property type="entry name" value="Alanine racemase C-terminal domain-like"/>
    <property type="match status" value="1"/>
</dbReference>
<proteinExistence type="inferred from homology"/>
<dbReference type="PANTHER" id="PTHR30511">
    <property type="entry name" value="ALANINE RACEMASE"/>
    <property type="match status" value="1"/>
</dbReference>
<keyword evidence="2 4" id="KW-0663">Pyridoxal phosphate</keyword>
<comment type="pathway">
    <text evidence="4">Amino-acid biosynthesis; D-alanine biosynthesis; D-alanine from L-alanine: step 1/1.</text>
</comment>
<name>A0ABS7NPS9_9NOCA</name>
<dbReference type="InterPro" id="IPR001608">
    <property type="entry name" value="Ala_racemase_N"/>
</dbReference>
<gene>
    <name evidence="6" type="ORF">HQ605_02280</name>
</gene>
<dbReference type="SUPFAM" id="SSF51419">
    <property type="entry name" value="PLP-binding barrel"/>
    <property type="match status" value="1"/>
</dbReference>
<feature type="binding site" evidence="4">
    <location>
        <position position="324"/>
    </location>
    <ligand>
        <name>substrate</name>
    </ligand>
</feature>
<organism evidence="6 7">
    <name type="scientific">Rhodococcoides kroppenstedtii</name>
    <dbReference type="NCBI Taxonomy" id="293050"/>
    <lineage>
        <taxon>Bacteria</taxon>
        <taxon>Bacillati</taxon>
        <taxon>Actinomycetota</taxon>
        <taxon>Actinomycetes</taxon>
        <taxon>Mycobacteriales</taxon>
        <taxon>Nocardiaceae</taxon>
        <taxon>Rhodococcoides</taxon>
    </lineage>
</organism>
<dbReference type="HAMAP" id="MF_01201">
    <property type="entry name" value="Ala_racemase"/>
    <property type="match status" value="1"/>
</dbReference>
<comment type="cofactor">
    <cofactor evidence="1 4">
        <name>pyridoxal 5'-phosphate</name>
        <dbReference type="ChEBI" id="CHEBI:597326"/>
    </cofactor>
</comment>
<comment type="catalytic activity">
    <reaction evidence="4">
        <text>L-alanine = D-alanine</text>
        <dbReference type="Rhea" id="RHEA:20249"/>
        <dbReference type="ChEBI" id="CHEBI:57416"/>
        <dbReference type="ChEBI" id="CHEBI:57972"/>
        <dbReference type="EC" id="5.1.1.1"/>
    </reaction>
</comment>
<evidence type="ECO:0000256" key="3">
    <source>
        <dbReference type="ARBA" id="ARBA00023235"/>
    </source>
</evidence>
<feature type="modified residue" description="N6-(pyridoxal phosphate)lysine" evidence="4">
    <location>
        <position position="49"/>
    </location>
</feature>
<feature type="active site" description="Proton acceptor; specific for D-alanine" evidence="4">
    <location>
        <position position="49"/>
    </location>
</feature>
<dbReference type="SMART" id="SM01005">
    <property type="entry name" value="Ala_racemase_C"/>
    <property type="match status" value="1"/>
</dbReference>
<reference evidence="6 7" key="1">
    <citation type="submission" date="2020-06" db="EMBL/GenBank/DDBJ databases">
        <title>Taxonomy, biology and ecology of Rhodococcus bacteria occurring in California pistachio and other woody hosts as revealed by genome sequence analyses.</title>
        <authorList>
            <person name="Gai Y."/>
            <person name="Riely B."/>
        </authorList>
    </citation>
    <scope>NUCLEOTIDE SEQUENCE [LARGE SCALE GENOMIC DNA]</scope>
    <source>
        <strain evidence="6 7">BP-284</strain>
    </source>
</reference>
<evidence type="ECO:0000313" key="6">
    <source>
        <dbReference type="EMBL" id="MBY6319643.1"/>
    </source>
</evidence>
<feature type="domain" description="Alanine racemase C-terminal" evidence="5">
    <location>
        <begin position="255"/>
        <end position="383"/>
    </location>
</feature>
<dbReference type="InterPro" id="IPR009006">
    <property type="entry name" value="Ala_racemase/Decarboxylase_C"/>
</dbReference>
<dbReference type="Pfam" id="PF00842">
    <property type="entry name" value="Ala_racemase_C"/>
    <property type="match status" value="1"/>
</dbReference>
<dbReference type="PRINTS" id="PR00992">
    <property type="entry name" value="ALARACEMASE"/>
</dbReference>
<comment type="function">
    <text evidence="4">Catalyzes the interconversion of L-alanine and D-alanine. May also act on other amino acids.</text>
</comment>
<dbReference type="CDD" id="cd00430">
    <property type="entry name" value="PLPDE_III_AR"/>
    <property type="match status" value="1"/>
</dbReference>
<evidence type="ECO:0000256" key="1">
    <source>
        <dbReference type="ARBA" id="ARBA00001933"/>
    </source>
</evidence>